<dbReference type="GeneID" id="39591257"/>
<organism evidence="1 2">
    <name type="scientific">Apiotrichum porosum</name>
    <dbReference type="NCBI Taxonomy" id="105984"/>
    <lineage>
        <taxon>Eukaryota</taxon>
        <taxon>Fungi</taxon>
        <taxon>Dikarya</taxon>
        <taxon>Basidiomycota</taxon>
        <taxon>Agaricomycotina</taxon>
        <taxon>Tremellomycetes</taxon>
        <taxon>Trichosporonales</taxon>
        <taxon>Trichosporonaceae</taxon>
        <taxon>Apiotrichum</taxon>
    </lineage>
</organism>
<dbReference type="AlphaFoldDB" id="A0A427Y216"/>
<evidence type="ECO:0000313" key="1">
    <source>
        <dbReference type="EMBL" id="RSH85121.1"/>
    </source>
</evidence>
<proteinExistence type="predicted"/>
<dbReference type="EMBL" id="RSCE01000003">
    <property type="protein sequence ID" value="RSH85121.1"/>
    <property type="molecule type" value="Genomic_DNA"/>
</dbReference>
<gene>
    <name evidence="1" type="ORF">EHS24_006714</name>
</gene>
<name>A0A427Y216_9TREE</name>
<evidence type="ECO:0000313" key="2">
    <source>
        <dbReference type="Proteomes" id="UP000279236"/>
    </source>
</evidence>
<accession>A0A427Y216</accession>
<dbReference type="RefSeq" id="XP_028478569.1">
    <property type="nucleotide sequence ID" value="XM_028622117.1"/>
</dbReference>
<comment type="caution">
    <text evidence="1">The sequence shown here is derived from an EMBL/GenBank/DDBJ whole genome shotgun (WGS) entry which is preliminary data.</text>
</comment>
<dbReference type="Proteomes" id="UP000279236">
    <property type="component" value="Unassembled WGS sequence"/>
</dbReference>
<keyword evidence="2" id="KW-1185">Reference proteome</keyword>
<sequence length="64" mass="6597">MSHRKLALEAAGGPLPDLGAYILLPAIPALYKNPANEGAKPSAIGVAMMKSSVGVYLTTTITED</sequence>
<reference evidence="1 2" key="1">
    <citation type="submission" date="2018-11" db="EMBL/GenBank/DDBJ databases">
        <title>Genome sequence of Apiotrichum porosum DSM 27194.</title>
        <authorList>
            <person name="Aliyu H."/>
            <person name="Gorte O."/>
            <person name="Ochsenreither K."/>
        </authorList>
    </citation>
    <scope>NUCLEOTIDE SEQUENCE [LARGE SCALE GENOMIC DNA]</scope>
    <source>
        <strain evidence="1 2">DSM 27194</strain>
    </source>
</reference>
<protein>
    <submittedName>
        <fullName evidence="1">Uncharacterized protein</fullName>
    </submittedName>
</protein>